<dbReference type="AlphaFoldDB" id="A0A915JUA8"/>
<keyword evidence="2" id="KW-1185">Reference proteome</keyword>
<proteinExistence type="predicted"/>
<evidence type="ECO:0000256" key="1">
    <source>
        <dbReference type="SAM" id="MobiDB-lite"/>
    </source>
</evidence>
<evidence type="ECO:0000313" key="3">
    <source>
        <dbReference type="WBParaSite" id="nRc.2.0.1.t29649-RA"/>
    </source>
</evidence>
<feature type="region of interest" description="Disordered" evidence="1">
    <location>
        <begin position="42"/>
        <end position="61"/>
    </location>
</feature>
<dbReference type="WBParaSite" id="nRc.2.0.1.t29649-RA">
    <property type="protein sequence ID" value="nRc.2.0.1.t29649-RA"/>
    <property type="gene ID" value="nRc.2.0.1.g29649"/>
</dbReference>
<protein>
    <submittedName>
        <fullName evidence="3">Uncharacterized protein</fullName>
    </submittedName>
</protein>
<evidence type="ECO:0000313" key="2">
    <source>
        <dbReference type="Proteomes" id="UP000887565"/>
    </source>
</evidence>
<name>A0A915JUA8_ROMCU</name>
<dbReference type="Proteomes" id="UP000887565">
    <property type="component" value="Unplaced"/>
</dbReference>
<accession>A0A915JUA8</accession>
<sequence length="70" mass="8032">MRPVTTISRCAAFHRGSPVSARSICSMTFKFLRQLPKNHKFHIPSNRENDENQPKFGPMDSDCDLEIINI</sequence>
<reference evidence="3" key="1">
    <citation type="submission" date="2022-11" db="UniProtKB">
        <authorList>
            <consortium name="WormBaseParasite"/>
        </authorList>
    </citation>
    <scope>IDENTIFICATION</scope>
</reference>
<organism evidence="2 3">
    <name type="scientific">Romanomermis culicivorax</name>
    <name type="common">Nematode worm</name>
    <dbReference type="NCBI Taxonomy" id="13658"/>
    <lineage>
        <taxon>Eukaryota</taxon>
        <taxon>Metazoa</taxon>
        <taxon>Ecdysozoa</taxon>
        <taxon>Nematoda</taxon>
        <taxon>Enoplea</taxon>
        <taxon>Dorylaimia</taxon>
        <taxon>Mermithida</taxon>
        <taxon>Mermithoidea</taxon>
        <taxon>Mermithidae</taxon>
        <taxon>Romanomermis</taxon>
    </lineage>
</organism>